<gene>
    <name evidence="4" type="ORF">P256_00515</name>
</gene>
<dbReference type="PIRSF" id="PIRSF014972">
    <property type="entry name" value="FlK"/>
    <property type="match status" value="1"/>
</dbReference>
<organism evidence="4 5">
    <name type="scientific">Acinetobacter nectaris CIP 110549</name>
    <dbReference type="NCBI Taxonomy" id="1392540"/>
    <lineage>
        <taxon>Bacteria</taxon>
        <taxon>Pseudomonadati</taxon>
        <taxon>Pseudomonadota</taxon>
        <taxon>Gammaproteobacteria</taxon>
        <taxon>Moraxellales</taxon>
        <taxon>Moraxellaceae</taxon>
        <taxon>Acinetobacter</taxon>
    </lineage>
</organism>
<dbReference type="Proteomes" id="UP000023785">
    <property type="component" value="Unassembled WGS sequence"/>
</dbReference>
<dbReference type="eggNOG" id="COG5496">
    <property type="taxonomic scope" value="Bacteria"/>
</dbReference>
<dbReference type="SUPFAM" id="SSF54637">
    <property type="entry name" value="Thioesterase/thiol ester dehydrase-isomerase"/>
    <property type="match status" value="1"/>
</dbReference>
<feature type="domain" description="Fluoroacetyl-CoA-specific thioesterase-like" evidence="3">
    <location>
        <begin position="33"/>
        <end position="124"/>
    </location>
</feature>
<dbReference type="Pfam" id="PF22636">
    <property type="entry name" value="FlK"/>
    <property type="match status" value="1"/>
</dbReference>
<accession>V2TPW7</accession>
<evidence type="ECO:0000313" key="5">
    <source>
        <dbReference type="Proteomes" id="UP000023785"/>
    </source>
</evidence>
<dbReference type="InterPro" id="IPR054485">
    <property type="entry name" value="FlK-like_dom"/>
</dbReference>
<dbReference type="RefSeq" id="WP_023272118.1">
    <property type="nucleotide sequence ID" value="NZ_KI530712.1"/>
</dbReference>
<dbReference type="InterPro" id="IPR029069">
    <property type="entry name" value="HotDog_dom_sf"/>
</dbReference>
<feature type="active site" evidence="1">
    <location>
        <position position="41"/>
    </location>
</feature>
<dbReference type="AlphaFoldDB" id="V2TPW7"/>
<evidence type="ECO:0000256" key="2">
    <source>
        <dbReference type="PIRSR" id="PIRSR014972-2"/>
    </source>
</evidence>
<feature type="binding site" evidence="2">
    <location>
        <position position="68"/>
    </location>
    <ligand>
        <name>substrate</name>
    </ligand>
</feature>
<feature type="binding site" evidence="2">
    <location>
        <position position="68"/>
    </location>
    <ligand>
        <name>CoA</name>
        <dbReference type="ChEBI" id="CHEBI:57287"/>
    </ligand>
</feature>
<reference evidence="4 5" key="1">
    <citation type="submission" date="2013-10" db="EMBL/GenBank/DDBJ databases">
        <title>The Genome Sequence of Acinetobacter nectaris CIP 110549.</title>
        <authorList>
            <consortium name="The Broad Institute Genomics Platform"/>
            <consortium name="The Broad Institute Genome Sequencing Center for Infectious Disease"/>
            <person name="Cerqueira G."/>
            <person name="Feldgarden M."/>
            <person name="Courvalin P."/>
            <person name="Grillot-Courvalin C."/>
            <person name="Clermont D."/>
            <person name="Rocha E."/>
            <person name="Yoon E.-J."/>
            <person name="Nemec A."/>
            <person name="Young S.K."/>
            <person name="Zeng Q."/>
            <person name="Gargeya S."/>
            <person name="Fitzgerald M."/>
            <person name="Abouelleil A."/>
            <person name="Alvarado L."/>
            <person name="Berlin A.M."/>
            <person name="Chapman S.B."/>
            <person name="Gainer-Dewar J."/>
            <person name="Goldberg J."/>
            <person name="Gnerre S."/>
            <person name="Griggs A."/>
            <person name="Gujja S."/>
            <person name="Hansen M."/>
            <person name="Howarth C."/>
            <person name="Imamovic A."/>
            <person name="Ireland A."/>
            <person name="Larimer J."/>
            <person name="McCowan C."/>
            <person name="Murphy C."/>
            <person name="Pearson M."/>
            <person name="Poon T.W."/>
            <person name="Priest M."/>
            <person name="Roberts A."/>
            <person name="Saif S."/>
            <person name="Shea T."/>
            <person name="Sykes S."/>
            <person name="Wortman J."/>
            <person name="Nusbaum C."/>
            <person name="Birren B."/>
        </authorList>
    </citation>
    <scope>NUCLEOTIDE SEQUENCE [LARGE SCALE GENOMIC DNA]</scope>
    <source>
        <strain evidence="4 5">CIP 110549</strain>
    </source>
</reference>
<feature type="active site" evidence="1">
    <location>
        <position position="49"/>
    </location>
</feature>
<feature type="binding site" evidence="2">
    <location>
        <position position="119"/>
    </location>
    <ligand>
        <name>substrate</name>
    </ligand>
</feature>
<evidence type="ECO:0000256" key="1">
    <source>
        <dbReference type="PIRSR" id="PIRSR014972-1"/>
    </source>
</evidence>
<dbReference type="PATRIC" id="fig|1392540.3.peg.505"/>
<sequence>MKELTIGLKYTKEIFVDKSLTVPNVSELFTGFSDMPPVLATAYLIGFVEWTCIEALHDYLMPSDKTVGTHVNLSHSAATPIGLRIKAEVILININKKKLTFSVYCTDGLDIICEGTHERYIINEDKFLQKVKDKSLSAIKNISII</sequence>
<proteinExistence type="predicted"/>
<evidence type="ECO:0000313" key="4">
    <source>
        <dbReference type="EMBL" id="ESK40076.1"/>
    </source>
</evidence>
<dbReference type="HOGENOM" id="CLU_119426_0_1_6"/>
<dbReference type="PANTHER" id="PTHR36934:SF1">
    <property type="entry name" value="THIOESTERASE DOMAIN-CONTAINING PROTEIN"/>
    <property type="match status" value="1"/>
</dbReference>
<dbReference type="EMBL" id="AYER01000003">
    <property type="protein sequence ID" value="ESK40076.1"/>
    <property type="molecule type" value="Genomic_DNA"/>
</dbReference>
<dbReference type="PANTHER" id="PTHR36934">
    <property type="entry name" value="BLR0278 PROTEIN"/>
    <property type="match status" value="1"/>
</dbReference>
<keyword evidence="5" id="KW-1185">Reference proteome</keyword>
<dbReference type="InterPro" id="IPR025540">
    <property type="entry name" value="FlK"/>
</dbReference>
<name>V2TPW7_9GAMM</name>
<feature type="active site" evidence="1">
    <location>
        <position position="75"/>
    </location>
</feature>
<protein>
    <recommendedName>
        <fullName evidence="3">Fluoroacetyl-CoA-specific thioesterase-like domain-containing protein</fullName>
    </recommendedName>
</protein>
<comment type="caution">
    <text evidence="4">The sequence shown here is derived from an EMBL/GenBank/DDBJ whole genome shotgun (WGS) entry which is preliminary data.</text>
</comment>
<evidence type="ECO:0000259" key="3">
    <source>
        <dbReference type="Pfam" id="PF22636"/>
    </source>
</evidence>
<dbReference type="Gene3D" id="3.10.129.10">
    <property type="entry name" value="Hotdog Thioesterase"/>
    <property type="match status" value="1"/>
</dbReference>
<dbReference type="STRING" id="1392540.P256_00515"/>